<evidence type="ECO:0000313" key="3">
    <source>
        <dbReference type="Proteomes" id="UP001605036"/>
    </source>
</evidence>
<reference evidence="2 3" key="1">
    <citation type="submission" date="2024-09" db="EMBL/GenBank/DDBJ databases">
        <title>Chromosome-scale assembly of Riccia fluitans.</title>
        <authorList>
            <person name="Paukszto L."/>
            <person name="Sawicki J."/>
            <person name="Karawczyk K."/>
            <person name="Piernik-Szablinska J."/>
            <person name="Szczecinska M."/>
            <person name="Mazdziarz M."/>
        </authorList>
    </citation>
    <scope>NUCLEOTIDE SEQUENCE [LARGE SCALE GENOMIC DNA]</scope>
    <source>
        <strain evidence="2">Rf_01</strain>
        <tissue evidence="2">Aerial parts of the thallus</tissue>
    </source>
</reference>
<dbReference type="Proteomes" id="UP001605036">
    <property type="component" value="Unassembled WGS sequence"/>
</dbReference>
<sequence>MAGAEGNGSWQQPSTPKVDLGASGSKSRILKDAGAEKILEVFTLFLQQQQLIERREMLATKVLHVVVEKLDQFDGRDIFKYLRTYKKEMELNRVPKREMIQTFKLAVVRD</sequence>
<proteinExistence type="predicted"/>
<dbReference type="EMBL" id="JBHFFA010000006">
    <property type="protein sequence ID" value="KAL2621972.1"/>
    <property type="molecule type" value="Genomic_DNA"/>
</dbReference>
<protein>
    <submittedName>
        <fullName evidence="2">Uncharacterized protein</fullName>
    </submittedName>
</protein>
<keyword evidence="3" id="KW-1185">Reference proteome</keyword>
<gene>
    <name evidence="2" type="ORF">R1flu_002177</name>
</gene>
<accession>A0ABD1Y5C8</accession>
<feature type="region of interest" description="Disordered" evidence="1">
    <location>
        <begin position="1"/>
        <end position="24"/>
    </location>
</feature>
<organism evidence="2 3">
    <name type="scientific">Riccia fluitans</name>
    <dbReference type="NCBI Taxonomy" id="41844"/>
    <lineage>
        <taxon>Eukaryota</taxon>
        <taxon>Viridiplantae</taxon>
        <taxon>Streptophyta</taxon>
        <taxon>Embryophyta</taxon>
        <taxon>Marchantiophyta</taxon>
        <taxon>Marchantiopsida</taxon>
        <taxon>Marchantiidae</taxon>
        <taxon>Marchantiales</taxon>
        <taxon>Ricciaceae</taxon>
        <taxon>Riccia</taxon>
    </lineage>
</organism>
<evidence type="ECO:0000256" key="1">
    <source>
        <dbReference type="SAM" id="MobiDB-lite"/>
    </source>
</evidence>
<evidence type="ECO:0000313" key="2">
    <source>
        <dbReference type="EMBL" id="KAL2621972.1"/>
    </source>
</evidence>
<comment type="caution">
    <text evidence="2">The sequence shown here is derived from an EMBL/GenBank/DDBJ whole genome shotgun (WGS) entry which is preliminary data.</text>
</comment>
<name>A0ABD1Y5C8_9MARC</name>
<dbReference type="AlphaFoldDB" id="A0ABD1Y5C8"/>